<keyword evidence="3" id="KW-1185">Reference proteome</keyword>
<reference evidence="2 3" key="1">
    <citation type="journal article" date="2016" name="Genome Biol. Evol.">
        <title>Divergent and convergent evolution of fungal pathogenicity.</title>
        <authorList>
            <person name="Shang Y."/>
            <person name="Xiao G."/>
            <person name="Zheng P."/>
            <person name="Cen K."/>
            <person name="Zhan S."/>
            <person name="Wang C."/>
        </authorList>
    </citation>
    <scope>NUCLEOTIDE SEQUENCE [LARGE SCALE GENOMIC DNA]</scope>
    <source>
        <strain evidence="2 3">RCEF 264</strain>
    </source>
</reference>
<gene>
    <name evidence="2" type="ORF">SPI_07888</name>
</gene>
<evidence type="ECO:0008006" key="4">
    <source>
        <dbReference type="Google" id="ProtNLM"/>
    </source>
</evidence>
<feature type="region of interest" description="Disordered" evidence="1">
    <location>
        <begin position="437"/>
        <end position="478"/>
    </location>
</feature>
<dbReference type="EMBL" id="AZHD01000017">
    <property type="protein sequence ID" value="OAA56277.1"/>
    <property type="molecule type" value="Genomic_DNA"/>
</dbReference>
<dbReference type="InterPro" id="IPR014752">
    <property type="entry name" value="Arrestin-like_C"/>
</dbReference>
<dbReference type="Proteomes" id="UP000076874">
    <property type="component" value="Unassembled WGS sequence"/>
</dbReference>
<name>A0A167P4E6_9HYPO</name>
<dbReference type="AlphaFoldDB" id="A0A167P4E6"/>
<dbReference type="Gene3D" id="2.60.40.640">
    <property type="match status" value="1"/>
</dbReference>
<proteinExistence type="predicted"/>
<evidence type="ECO:0000256" key="1">
    <source>
        <dbReference type="SAM" id="MobiDB-lite"/>
    </source>
</evidence>
<organism evidence="2 3">
    <name type="scientific">Niveomyces insectorum RCEF 264</name>
    <dbReference type="NCBI Taxonomy" id="1081102"/>
    <lineage>
        <taxon>Eukaryota</taxon>
        <taxon>Fungi</taxon>
        <taxon>Dikarya</taxon>
        <taxon>Ascomycota</taxon>
        <taxon>Pezizomycotina</taxon>
        <taxon>Sordariomycetes</taxon>
        <taxon>Hypocreomycetidae</taxon>
        <taxon>Hypocreales</taxon>
        <taxon>Cordycipitaceae</taxon>
        <taxon>Niveomyces</taxon>
    </lineage>
</organism>
<comment type="caution">
    <text evidence="2">The sequence shown here is derived from an EMBL/GenBank/DDBJ whole genome shotgun (WGS) entry which is preliminary data.</text>
</comment>
<accession>A0A167P4E6</accession>
<evidence type="ECO:0000313" key="2">
    <source>
        <dbReference type="EMBL" id="OAA56277.1"/>
    </source>
</evidence>
<sequence>MPATESRNGPNLSIRLTDSPPEYAPGDVILGHVVRGAQVVAARAIVSVRLYGRCKSKIHRQKGSNSSVTYRGRFNLLSQQQNDLFQKIFEGPVHVPARGPAAQWPFAIPIPTHPDPRSVPVGNDPSCSYLPLDASPVSTQPLPGSFSFADTGFHSRAQAFVEYWLEAEMRRVGGQHGIDTATLPVAVRALSTPGPIASFQPRADARLITVATLRMVPGMEGAELTFKQKAAMFFGSSKIPRYGFRLQVAMPAVIQLDHPTPLPLLFRVVPDRAHTSDILHDVPQVVCLTSLRVELEAYTEVLCPTSFNNPNRYNQSETINVGVEGAFFQLLRQQGLVVIPSGASAEFLNVGEHIRLRLGARHTSVFGRTAVRGSSPLQATFTTYNIKRWYALQWKATVDVAGETERVRGEHTVQLLAPSEEQAARFKPGASGTAVLQRAEFGAGESSATGAAGSEKTLPSYQEAMKDTERPSSFDGGG</sequence>
<feature type="compositionally biased region" description="Low complexity" evidence="1">
    <location>
        <begin position="439"/>
        <end position="455"/>
    </location>
</feature>
<protein>
    <recommendedName>
        <fullName evidence="4">Arrestin-like N-terminal domain-containing protein</fullName>
    </recommendedName>
</protein>
<dbReference type="STRING" id="1081102.A0A167P4E6"/>
<evidence type="ECO:0000313" key="3">
    <source>
        <dbReference type="Proteomes" id="UP000076874"/>
    </source>
</evidence>
<dbReference type="OrthoDB" id="2333384at2759"/>